<accession>B8CRD2</accession>
<sequence>MSDEVENVFVEKIIKNKIKPPTRFDFKLDSWIEEWEKVKGTASKRDGKIFASGCVIDSLLSEIRTLLDDAYLRAPKTTNEKLILAYVAMSNRELAVAMKNALAETRASAFGIKINANYIGNSLTLQEISHGCVDGLQPAIRMCQKRIDDNQPIKKSAAPDDLMSFIRYEIDLSQLYVLYSHVWQCLFWSDYDLIQVDKEQKVYCVKQPASEFEFSFENSAIRRERLSAQKGHIATDPTIQAIFSGDKYVVIRKQGKRKLAEVAHVKGADEVTLSRNAHWQITTTDMLKYYPEEWLIKEHGKGFAIRDALSVMRCLMLMSGDLMERFPEDDSVWSLNKLLQFCPTVQALSLKFALMKATGLAAEKVSNILEFMTFKADKTSDLWCQPLIKKSNSHYAISVSALASPVMTRLIEKWCVELGIDLTQKGYKYEQTVVDLLNEQLVQNEFIDDYDQAVGKRIKLQAGEEEFDLLARVDDLIIVGEFKATLTVDSEVMKQRTADTLQYAGIQVNRKTKFLQANIESVFKRLGWKYDSTKQYNFAQCIVNSARIFIGYKFDGVPVVDEKILNSYFESKTMSLLAVPCEQGDMRDIAWYELYSDLKELKDNLQPYLLRPPQLSEIEDSFEYSNVQLPAISQDSFKILQRRFVLKDVSPTYRMEQEHDFRVFKSADYEEQIAKVDMIM</sequence>
<dbReference type="eggNOG" id="ENOG502ZBC7">
    <property type="taxonomic scope" value="Bacteria"/>
</dbReference>
<keyword evidence="2" id="KW-1185">Reference proteome</keyword>
<dbReference type="EMBL" id="CP000472">
    <property type="protein sequence ID" value="ACJ29940.1"/>
    <property type="molecule type" value="Genomic_DNA"/>
</dbReference>
<reference evidence="1 2" key="1">
    <citation type="journal article" date="2008" name="PLoS ONE">
        <title>Environmental adaptation: genomic analysis of the piezotolerant and psychrotolerant deep-sea iron reducing bacterium Shewanella piezotolerans WP3.</title>
        <authorList>
            <person name="Wang F."/>
            <person name="Wang J."/>
            <person name="Jian H."/>
            <person name="Zhang B."/>
            <person name="Li S."/>
            <person name="Wang F."/>
            <person name="Zeng X."/>
            <person name="Gao L."/>
            <person name="Bartlett D.H."/>
            <person name="Yu J."/>
            <person name="Hu S."/>
            <person name="Xiao X."/>
        </authorList>
    </citation>
    <scope>NUCLEOTIDE SEQUENCE [LARGE SCALE GENOMIC DNA]</scope>
    <source>
        <strain evidence="2">WP3 / JCM 13877</strain>
    </source>
</reference>
<protein>
    <submittedName>
        <fullName evidence="1">Uncharacterized protein</fullName>
    </submittedName>
</protein>
<name>B8CRD2_SHEPW</name>
<gene>
    <name evidence="1" type="ordered locus">swp_3234</name>
</gene>
<dbReference type="HOGENOM" id="CLU_026088_0_0_6"/>
<dbReference type="AlphaFoldDB" id="B8CRD2"/>
<dbReference type="Proteomes" id="UP000000753">
    <property type="component" value="Chromosome"/>
</dbReference>
<evidence type="ECO:0000313" key="2">
    <source>
        <dbReference type="Proteomes" id="UP000000753"/>
    </source>
</evidence>
<evidence type="ECO:0000313" key="1">
    <source>
        <dbReference type="EMBL" id="ACJ29940.1"/>
    </source>
</evidence>
<dbReference type="KEGG" id="swp:swp_3234"/>
<dbReference type="STRING" id="225849.swp_3234"/>
<dbReference type="RefSeq" id="WP_020913291.1">
    <property type="nucleotide sequence ID" value="NC_011566.1"/>
</dbReference>
<proteinExistence type="predicted"/>
<organism evidence="1 2">
    <name type="scientific">Shewanella piezotolerans (strain WP3 / JCM 13877)</name>
    <dbReference type="NCBI Taxonomy" id="225849"/>
    <lineage>
        <taxon>Bacteria</taxon>
        <taxon>Pseudomonadati</taxon>
        <taxon>Pseudomonadota</taxon>
        <taxon>Gammaproteobacteria</taxon>
        <taxon>Alteromonadales</taxon>
        <taxon>Shewanellaceae</taxon>
        <taxon>Shewanella</taxon>
    </lineage>
</organism>